<feature type="transmembrane region" description="Helical" evidence="2">
    <location>
        <begin position="60"/>
        <end position="80"/>
    </location>
</feature>
<feature type="transmembrane region" description="Helical" evidence="2">
    <location>
        <begin position="248"/>
        <end position="271"/>
    </location>
</feature>
<dbReference type="Pfam" id="PF01433">
    <property type="entry name" value="Peptidase_M1"/>
    <property type="match status" value="1"/>
</dbReference>
<dbReference type="Gene3D" id="1.10.390.10">
    <property type="entry name" value="Neutral Protease Domain 2"/>
    <property type="match status" value="1"/>
</dbReference>
<dbReference type="Proteomes" id="UP000267464">
    <property type="component" value="Unassembled WGS sequence"/>
</dbReference>
<dbReference type="InterPro" id="IPR014782">
    <property type="entry name" value="Peptidase_M1_dom"/>
</dbReference>
<accession>A0A3N7HRX6</accession>
<feature type="transmembrane region" description="Helical" evidence="2">
    <location>
        <begin position="418"/>
        <end position="439"/>
    </location>
</feature>
<dbReference type="AlphaFoldDB" id="A0A3N7HRX6"/>
<evidence type="ECO:0000313" key="5">
    <source>
        <dbReference type="Proteomes" id="UP000267464"/>
    </source>
</evidence>
<comment type="caution">
    <text evidence="4">The sequence shown here is derived from an EMBL/GenBank/DDBJ whole genome shotgun (WGS) entry which is preliminary data.</text>
</comment>
<dbReference type="OrthoDB" id="100605at2"/>
<feature type="transmembrane region" description="Helical" evidence="2">
    <location>
        <begin position="20"/>
        <end position="40"/>
    </location>
</feature>
<dbReference type="InterPro" id="IPR027268">
    <property type="entry name" value="Peptidase_M4/M1_CTD_sf"/>
</dbReference>
<feature type="transmembrane region" description="Helical" evidence="2">
    <location>
        <begin position="151"/>
        <end position="175"/>
    </location>
</feature>
<feature type="transmembrane region" description="Helical" evidence="2">
    <location>
        <begin position="110"/>
        <end position="131"/>
    </location>
</feature>
<evidence type="ECO:0000256" key="1">
    <source>
        <dbReference type="SAM" id="MobiDB-lite"/>
    </source>
</evidence>
<feature type="domain" description="Peptidase M1 membrane alanine aminopeptidase" evidence="3">
    <location>
        <begin position="882"/>
        <end position="1088"/>
    </location>
</feature>
<evidence type="ECO:0000256" key="2">
    <source>
        <dbReference type="SAM" id="Phobius"/>
    </source>
</evidence>
<feature type="transmembrane region" description="Helical" evidence="2">
    <location>
        <begin position="527"/>
        <end position="553"/>
    </location>
</feature>
<evidence type="ECO:0000313" key="4">
    <source>
        <dbReference type="EMBL" id="RQP25007.1"/>
    </source>
</evidence>
<feature type="compositionally biased region" description="Basic and acidic residues" evidence="1">
    <location>
        <begin position="1125"/>
        <end position="1135"/>
    </location>
</feature>
<feature type="transmembrane region" description="Helical" evidence="2">
    <location>
        <begin position="332"/>
        <end position="353"/>
    </location>
</feature>
<dbReference type="SUPFAM" id="SSF55486">
    <property type="entry name" value="Metalloproteases ('zincins'), catalytic domain"/>
    <property type="match status" value="1"/>
</dbReference>
<feature type="compositionally biased region" description="Basic and acidic residues" evidence="1">
    <location>
        <begin position="764"/>
        <end position="785"/>
    </location>
</feature>
<feature type="transmembrane region" description="Helical" evidence="2">
    <location>
        <begin position="574"/>
        <end position="596"/>
    </location>
</feature>
<evidence type="ECO:0000259" key="3">
    <source>
        <dbReference type="Pfam" id="PF01433"/>
    </source>
</evidence>
<gene>
    <name evidence="4" type="ORF">DZC73_09120</name>
</gene>
<sequence length="1206" mass="135032">MFAIASFEFRSRLKLLSTWVYFILFFSLSMLWMAAAGGLFKDANVSFGSGKVFVNSPFALAQTVSVLGLVGVTVMAAIMGRAVQQDFEYRTHNFFFTSPIGKAAYLGGRFAGALGVVLVAFMGIGLGSFLATLLPGMDAERLGPNRWAAYVVPYLVVLLPNALLTGGIFFSLAALTRKMLPVYIGSVLLLIGQLIALQLARDLDNKTLAALLDPFGSRAMSVLTEYWTVAERNTRLVPLEGVLLANRLLWMAVGGVIAAVCAWRFSFAAFVSEGGGKKAPSDAVRAEPVEAVSSQAHASTSSARTDVRTEPSSLATLARLSWLYFRETVKNIYFSVLVLAGILFMVFASTTLGDIYGTSTYPHTFAVASLVGGTFGLFMLVIIAFYGGELVWREREARLDQITDALPVPTWLPMLAKLFALMLVPAFLQVVLMLCGMAIQLAQGFTRLEPWLYVQMLGMELLSYWLMCALAIAIHSVVNHKYVGHFVMVVYYLVIMFSSALGLEHNLLKFGAVPPTVYSDMNGWGHFLPRAVAFQAYWTAAGVLLLLLGYLFWQRGTVAGWRERRRVAAGRLTSVPLAVGAASLAAFVGLGGFIYYNTNVLNVYETSASSQQAQADYEKKYKALLSAEPQPRITAVRLDVDLRPLQQAIRLRGTYELRNKTAAPISTLNLQVLLAEIATVHAMEIGLPSELVETNAKLGLRRYKLKQALGPGETTTLRFDVEVASHGFTNGQTNTFVVYNGSFVNARMLAPVLGYQEEHELQRDQDRRKFGLAPKERMRDRDDPKGLQTNPLSSDADWVDFEATLSTEPDQIAIAPGYLQREWTQDGRRYFHYKMDAPILNFFAFQSARYAVKRDKWNDVAIEIYYHPGHEYNLDAMIQSVKDSLDYDSRNFGPYQYKQFRIVEFPRYAAFAQSFPNTIPYSEEIGFIARVRPNDEKDIDYPYYITSHEAAHQWWGHQVVGADVQGSTMLIESMAQYSALMVLKHRLGPAKMRKFLRYEMDRYLRDRGFEQKKEMPLARVENQPYIHYNKGSVVMYALADYIGEDKLNQAIRKFRDEHAFKGPPYPNTTQFLAAIREVTPPELQHMVDDMFERIVVYDNRAVKATAKVLKDERYEVTVQVLAKKQQSDEQGRETDLPLNDPIDIGVLDDKGEPLVLERRTITQEKSSFTFTVSKHPASAGIDPMNKLIDRKPRDNVTPVVVGPTAE</sequence>
<keyword evidence="2" id="KW-0472">Membrane</keyword>
<feature type="region of interest" description="Disordered" evidence="1">
    <location>
        <begin position="1124"/>
        <end position="1143"/>
    </location>
</feature>
<feature type="transmembrane region" description="Helical" evidence="2">
    <location>
        <begin position="451"/>
        <end position="474"/>
    </location>
</feature>
<organism evidence="4 5">
    <name type="scientific">Piscinibacter terrae</name>
    <dbReference type="NCBI Taxonomy" id="2496871"/>
    <lineage>
        <taxon>Bacteria</taxon>
        <taxon>Pseudomonadati</taxon>
        <taxon>Pseudomonadota</taxon>
        <taxon>Betaproteobacteria</taxon>
        <taxon>Burkholderiales</taxon>
        <taxon>Sphaerotilaceae</taxon>
        <taxon>Piscinibacter</taxon>
    </lineage>
</organism>
<feature type="transmembrane region" description="Helical" evidence="2">
    <location>
        <begin position="365"/>
        <end position="388"/>
    </location>
</feature>
<dbReference type="RefSeq" id="WP_124539914.1">
    <property type="nucleotide sequence ID" value="NZ_QUSW01000002.1"/>
</dbReference>
<feature type="region of interest" description="Disordered" evidence="1">
    <location>
        <begin position="764"/>
        <end position="790"/>
    </location>
</feature>
<dbReference type="GO" id="GO:0008237">
    <property type="term" value="F:metallopeptidase activity"/>
    <property type="evidence" value="ECO:0007669"/>
    <property type="project" value="InterPro"/>
</dbReference>
<reference evidence="4 5" key="2">
    <citation type="submission" date="2018-12" db="EMBL/GenBank/DDBJ databases">
        <title>Rhizobacter gummiphilus sp. nov., a rubber-degrading bacterium isolated from the soil of a botanical garden in Japan.</title>
        <authorList>
            <person name="Shunsuke S.S."/>
        </authorList>
    </citation>
    <scope>NUCLEOTIDE SEQUENCE [LARGE SCALE GENOMIC DNA]</scope>
    <source>
        <strain evidence="4 5">S-16</strain>
    </source>
</reference>
<dbReference type="EMBL" id="QUSW01000002">
    <property type="protein sequence ID" value="RQP25007.1"/>
    <property type="molecule type" value="Genomic_DNA"/>
</dbReference>
<feature type="transmembrane region" description="Helical" evidence="2">
    <location>
        <begin position="486"/>
        <end position="507"/>
    </location>
</feature>
<keyword evidence="2" id="KW-1133">Transmembrane helix</keyword>
<keyword evidence="2" id="KW-0812">Transmembrane</keyword>
<reference evidence="4 5" key="1">
    <citation type="submission" date="2018-08" db="EMBL/GenBank/DDBJ databases">
        <authorList>
            <person name="Khan S.A."/>
            <person name="Jeon C.O."/>
            <person name="Chun B.H."/>
            <person name="Jeong S.E."/>
        </authorList>
    </citation>
    <scope>NUCLEOTIDE SEQUENCE [LARGE SCALE GENOMIC DNA]</scope>
    <source>
        <strain evidence="4 5">S-16</strain>
    </source>
</reference>
<feature type="region of interest" description="Disordered" evidence="1">
    <location>
        <begin position="1181"/>
        <end position="1206"/>
    </location>
</feature>
<dbReference type="GO" id="GO:0008270">
    <property type="term" value="F:zinc ion binding"/>
    <property type="evidence" value="ECO:0007669"/>
    <property type="project" value="InterPro"/>
</dbReference>
<proteinExistence type="predicted"/>
<protein>
    <recommendedName>
        <fullName evidence="3">Peptidase M1 membrane alanine aminopeptidase domain-containing protein</fullName>
    </recommendedName>
</protein>
<name>A0A3N7HRX6_9BURK</name>
<feature type="transmembrane region" description="Helical" evidence="2">
    <location>
        <begin position="182"/>
        <end position="200"/>
    </location>
</feature>
<keyword evidence="5" id="KW-1185">Reference proteome</keyword>